<evidence type="ECO:0000313" key="3">
    <source>
        <dbReference type="Proteomes" id="UP000324748"/>
    </source>
</evidence>
<dbReference type="PANTHER" id="PTHR47501:SF5">
    <property type="entry name" value="HAT C-TERMINAL DIMERISATION DOMAIN-CONTAINING PROTEIN"/>
    <property type="match status" value="1"/>
</dbReference>
<feature type="region of interest" description="Disordered" evidence="1">
    <location>
        <begin position="31"/>
        <end position="79"/>
    </location>
</feature>
<keyword evidence="3" id="KW-1185">Reference proteome</keyword>
<reference evidence="2 3" key="1">
    <citation type="submission" date="2019-05" db="EMBL/GenBank/DDBJ databases">
        <title>Emergence of the Ug99 lineage of the wheat stem rust pathogen through somatic hybridization.</title>
        <authorList>
            <person name="Li F."/>
            <person name="Upadhyaya N.M."/>
            <person name="Sperschneider J."/>
            <person name="Matny O."/>
            <person name="Nguyen-Phuc H."/>
            <person name="Mago R."/>
            <person name="Raley C."/>
            <person name="Miller M.E."/>
            <person name="Silverstein K.A.T."/>
            <person name="Henningsen E."/>
            <person name="Hirsch C.D."/>
            <person name="Visser B."/>
            <person name="Pretorius Z.A."/>
            <person name="Steffenson B.J."/>
            <person name="Schwessinger B."/>
            <person name="Dodds P.N."/>
            <person name="Figueroa M."/>
        </authorList>
    </citation>
    <scope>NUCLEOTIDE SEQUENCE [LARGE SCALE GENOMIC DNA]</scope>
    <source>
        <strain evidence="2">21-0</strain>
    </source>
</reference>
<dbReference type="EMBL" id="VSWC01000131">
    <property type="protein sequence ID" value="KAA1080703.1"/>
    <property type="molecule type" value="Genomic_DNA"/>
</dbReference>
<protein>
    <submittedName>
        <fullName evidence="2">Uncharacterized protein</fullName>
    </submittedName>
</protein>
<organism evidence="2 3">
    <name type="scientific">Puccinia graminis f. sp. tritici</name>
    <dbReference type="NCBI Taxonomy" id="56615"/>
    <lineage>
        <taxon>Eukaryota</taxon>
        <taxon>Fungi</taxon>
        <taxon>Dikarya</taxon>
        <taxon>Basidiomycota</taxon>
        <taxon>Pucciniomycotina</taxon>
        <taxon>Pucciniomycetes</taxon>
        <taxon>Pucciniales</taxon>
        <taxon>Pucciniaceae</taxon>
        <taxon>Puccinia</taxon>
    </lineage>
</organism>
<name>A0A5B0MWH9_PUCGR</name>
<proteinExistence type="predicted"/>
<evidence type="ECO:0000256" key="1">
    <source>
        <dbReference type="SAM" id="MobiDB-lite"/>
    </source>
</evidence>
<dbReference type="PANTHER" id="PTHR47501">
    <property type="entry name" value="TRANSPOSASE-RELATED"/>
    <property type="match status" value="1"/>
</dbReference>
<accession>A0A5B0MWH9</accession>
<dbReference type="AlphaFoldDB" id="A0A5B0MWH9"/>
<dbReference type="Proteomes" id="UP000324748">
    <property type="component" value="Unassembled WGS sequence"/>
</dbReference>
<comment type="caution">
    <text evidence="2">The sequence shown here is derived from an EMBL/GenBank/DDBJ whole genome shotgun (WGS) entry which is preliminary data.</text>
</comment>
<evidence type="ECO:0000313" key="2">
    <source>
        <dbReference type="EMBL" id="KAA1080703.1"/>
    </source>
</evidence>
<dbReference type="OrthoDB" id="2505348at2759"/>
<sequence length="364" mass="40613">MAQHTSTQSPTTNHPASPIDITIVMQTNNIEDEAPTTPPNIPDTYSNPHGPQSIRRESSRQRTPSHRPGFIPTSNDSRRSFIAPVDKTRKSKPAVPCTTLIDCEDLESESTRSNRINLGTQLKHRDGRVAVTEVRQTASRTGKVVQVDTIQDSDEDNAKAEAIKNKERTLLLDKDGFDHPKLYFYPRGQGPKQDGTVESFSCRWCPNSFKASGNSSYNLKTHRDGGFTKGSTRPRPICPGRAKAIESGANLPPTASELASDKALSHPSSTGTLIAFTSKGHFDNTTFNKLIVIWMVRQSLPWLRIEDFLLRVAFDYALHLTKVFSRVWAALHAHQLYLEQRSQVIQAIKVHKFLIYCSSSFLSS</sequence>
<gene>
    <name evidence="2" type="ORF">PGT21_017632</name>
</gene>